<sequence>MLKTILITIVVIIAVPLVLAAFRPDTFRVERTALIKAPPDKLYPQINDLRMMNTWNPFTLKDPGLHGEYRGPATGPGAEFHFAGNKDVGKGSIAIVESKPTRVTLKLDMFEPIEGHNIVEFTLVPQGDATQVTWALHGPSPYITKLVGLFMNMDKMVGGEFESGLAMLRARVEKKD</sequence>
<dbReference type="Proteomes" id="UP000487350">
    <property type="component" value="Unassembled WGS sequence"/>
</dbReference>
<organism evidence="1 2">
    <name type="scientific">Caenimonas koreensis DSM 17982</name>
    <dbReference type="NCBI Taxonomy" id="1121255"/>
    <lineage>
        <taxon>Bacteria</taxon>
        <taxon>Pseudomonadati</taxon>
        <taxon>Pseudomonadota</taxon>
        <taxon>Betaproteobacteria</taxon>
        <taxon>Burkholderiales</taxon>
        <taxon>Comamonadaceae</taxon>
        <taxon>Caenimonas</taxon>
    </lineage>
</organism>
<dbReference type="CDD" id="cd07818">
    <property type="entry name" value="SRPBCC_1"/>
    <property type="match status" value="1"/>
</dbReference>
<dbReference type="InterPro" id="IPR023393">
    <property type="entry name" value="START-like_dom_sf"/>
</dbReference>
<dbReference type="AlphaFoldDB" id="A0A844AYP8"/>
<dbReference type="InterPro" id="IPR019587">
    <property type="entry name" value="Polyketide_cyclase/dehydratase"/>
</dbReference>
<evidence type="ECO:0000313" key="2">
    <source>
        <dbReference type="Proteomes" id="UP000487350"/>
    </source>
</evidence>
<reference evidence="1 2" key="1">
    <citation type="submission" date="2019-11" db="EMBL/GenBank/DDBJ databases">
        <title>Caenimonas koreensis gen. nov., sp. nov., isolated from activated sludge.</title>
        <authorList>
            <person name="Seung H.R."/>
        </authorList>
    </citation>
    <scope>NUCLEOTIDE SEQUENCE [LARGE SCALE GENOMIC DNA]</scope>
    <source>
        <strain evidence="1 2">EMB320</strain>
    </source>
</reference>
<evidence type="ECO:0000313" key="1">
    <source>
        <dbReference type="EMBL" id="MRD49485.1"/>
    </source>
</evidence>
<dbReference type="EMBL" id="WJBU01000025">
    <property type="protein sequence ID" value="MRD49485.1"/>
    <property type="molecule type" value="Genomic_DNA"/>
</dbReference>
<proteinExistence type="predicted"/>
<dbReference type="Pfam" id="PF10604">
    <property type="entry name" value="Polyketide_cyc2"/>
    <property type="match status" value="1"/>
</dbReference>
<name>A0A844AYP8_9BURK</name>
<dbReference type="SUPFAM" id="SSF55961">
    <property type="entry name" value="Bet v1-like"/>
    <property type="match status" value="1"/>
</dbReference>
<dbReference type="Gene3D" id="3.30.530.20">
    <property type="match status" value="1"/>
</dbReference>
<gene>
    <name evidence="1" type="ORF">GHT07_19605</name>
</gene>
<dbReference type="OrthoDB" id="9807923at2"/>
<accession>A0A844AYP8</accession>
<protein>
    <submittedName>
        <fullName evidence="1">Polyketide cyclase</fullName>
    </submittedName>
</protein>
<dbReference type="RefSeq" id="WP_153586795.1">
    <property type="nucleotide sequence ID" value="NZ_WJBU01000025.1"/>
</dbReference>
<comment type="caution">
    <text evidence="1">The sequence shown here is derived from an EMBL/GenBank/DDBJ whole genome shotgun (WGS) entry which is preliminary data.</text>
</comment>
<keyword evidence="2" id="KW-1185">Reference proteome</keyword>